<evidence type="ECO:0000313" key="2">
    <source>
        <dbReference type="Proteomes" id="UP001596492"/>
    </source>
</evidence>
<proteinExistence type="predicted"/>
<accession>A0ABW2IKR8</accession>
<organism evidence="1 2">
    <name type="scientific">Hirschia litorea</name>
    <dbReference type="NCBI Taxonomy" id="1199156"/>
    <lineage>
        <taxon>Bacteria</taxon>
        <taxon>Pseudomonadati</taxon>
        <taxon>Pseudomonadota</taxon>
        <taxon>Alphaproteobacteria</taxon>
        <taxon>Hyphomonadales</taxon>
        <taxon>Hyphomonadaceae</taxon>
        <taxon>Hirschia</taxon>
    </lineage>
</organism>
<sequence length="152" mass="16959">MKIEVTGGDFLPHPKARFVRTGIQLYIGEGGKYRAVSYRSEDIVSVQIRDNWWIRWWDKSSDWTKAVLASGLAGLPGAGANFMLPEFVWGQKAIVTWANSVIGGVAAAAAIKNSRRVRFHAQFVDGSKLKARAEQRVLNEKLMKLLAMRVKA</sequence>
<dbReference type="EMBL" id="JBHTBR010000004">
    <property type="protein sequence ID" value="MFC7291476.1"/>
    <property type="molecule type" value="Genomic_DNA"/>
</dbReference>
<dbReference type="RefSeq" id="WP_382166706.1">
    <property type="nucleotide sequence ID" value="NZ_JBHTBR010000004.1"/>
</dbReference>
<gene>
    <name evidence="1" type="ORF">ACFQS8_07610</name>
</gene>
<reference evidence="2" key="1">
    <citation type="journal article" date="2019" name="Int. J. Syst. Evol. Microbiol.">
        <title>The Global Catalogue of Microorganisms (GCM) 10K type strain sequencing project: providing services to taxonomists for standard genome sequencing and annotation.</title>
        <authorList>
            <consortium name="The Broad Institute Genomics Platform"/>
            <consortium name="The Broad Institute Genome Sequencing Center for Infectious Disease"/>
            <person name="Wu L."/>
            <person name="Ma J."/>
        </authorList>
    </citation>
    <scope>NUCLEOTIDE SEQUENCE [LARGE SCALE GENOMIC DNA]</scope>
    <source>
        <strain evidence="2">CCUG 51308</strain>
    </source>
</reference>
<name>A0ABW2IKR8_9PROT</name>
<protein>
    <submittedName>
        <fullName evidence="1">Uncharacterized protein</fullName>
    </submittedName>
</protein>
<evidence type="ECO:0000313" key="1">
    <source>
        <dbReference type="EMBL" id="MFC7291476.1"/>
    </source>
</evidence>
<keyword evidence="2" id="KW-1185">Reference proteome</keyword>
<dbReference type="Proteomes" id="UP001596492">
    <property type="component" value="Unassembled WGS sequence"/>
</dbReference>
<comment type="caution">
    <text evidence="1">The sequence shown here is derived from an EMBL/GenBank/DDBJ whole genome shotgun (WGS) entry which is preliminary data.</text>
</comment>